<feature type="signal peptide" evidence="2">
    <location>
        <begin position="1"/>
        <end position="26"/>
    </location>
</feature>
<reference evidence="4" key="1">
    <citation type="submission" date="2007-06" db="EMBL/GenBank/DDBJ databases">
        <title>Full length cDNA sequences from Sitka Spruce (Picea sitchensis).</title>
        <authorList>
            <person name="Ralph S.G."/>
            <person name="Chun H.E."/>
            <person name="Liao N."/>
            <person name="Ali J."/>
            <person name="Reid K."/>
            <person name="Kolosova N."/>
            <person name="Cooper N."/>
            <person name="Cullis C."/>
            <person name="Jancsik S."/>
            <person name="Moore R."/>
            <person name="Mayo M."/>
            <person name="Wagner S."/>
            <person name="Holt R.A."/>
            <person name="Jones S.J.M."/>
            <person name="Marra M.A."/>
            <person name="Ritland C.E."/>
            <person name="Ritland K."/>
            <person name="Bohlmann J."/>
        </authorList>
    </citation>
    <scope>NUCLEOTIDE SEQUENCE</scope>
    <source>
        <tissue evidence="4">Green portion of the leader tissue</tissue>
    </source>
</reference>
<dbReference type="Pfam" id="PF25070">
    <property type="entry name" value="DUF7794"/>
    <property type="match status" value="1"/>
</dbReference>
<feature type="chain" id="PRO_5002876980" description="DUF7794 domain-containing protein" evidence="2">
    <location>
        <begin position="27"/>
        <end position="382"/>
    </location>
</feature>
<sequence length="382" mass="41932">MEFFGINWATCILLLSCALLPQQMKAEATGGGSLLFLDNPHHRFFRTESLESESEEISMTQSDVASTVSVLLGFAPSSTNPSVSSSKLDGLLLPNPFDRPRGVFMLDARGIDQELLSELDVPKLGLGAYSYRQLVAESSHTAVELPEDEVILESLNEASGDECDAHCIEQELVDLASWLGGSYTVVEQLLQGKFSIPLSKGSFLNLDLLKRADQIFAKELVSLRRNIRWVVSMHDLAEGSPDPALLLMGTFVGVQALREHYGQDDISREGLELFLNVAAKLLDSLQLSYGGQFVGVVVMNGNAVPASEGMFDVKLSSRTSRWLTEKFLAESNSTTAEVKPARRALAWSTAIILLIATLMGVYYLFNMPLTRDTLLYSNVKLD</sequence>
<name>B8LP47_PICSI</name>
<protein>
    <recommendedName>
        <fullName evidence="3">DUF7794 domain-containing protein</fullName>
    </recommendedName>
</protein>
<dbReference type="AlphaFoldDB" id="B8LP47"/>
<keyword evidence="1" id="KW-0812">Transmembrane</keyword>
<proteinExistence type="evidence at transcript level"/>
<keyword evidence="1" id="KW-0472">Membrane</keyword>
<dbReference type="PANTHER" id="PTHR37735">
    <property type="entry name" value="OS08G0567000 PROTEIN"/>
    <property type="match status" value="1"/>
</dbReference>
<organism evidence="4">
    <name type="scientific">Picea sitchensis</name>
    <name type="common">Sitka spruce</name>
    <name type="synonym">Pinus sitchensis</name>
    <dbReference type="NCBI Taxonomy" id="3332"/>
    <lineage>
        <taxon>Eukaryota</taxon>
        <taxon>Viridiplantae</taxon>
        <taxon>Streptophyta</taxon>
        <taxon>Embryophyta</taxon>
        <taxon>Tracheophyta</taxon>
        <taxon>Spermatophyta</taxon>
        <taxon>Pinopsida</taxon>
        <taxon>Pinidae</taxon>
        <taxon>Conifers I</taxon>
        <taxon>Pinales</taxon>
        <taxon>Pinaceae</taxon>
        <taxon>Picea</taxon>
    </lineage>
</organism>
<dbReference type="GO" id="GO:0012505">
    <property type="term" value="C:endomembrane system"/>
    <property type="evidence" value="ECO:0007669"/>
    <property type="project" value="TreeGrafter"/>
</dbReference>
<keyword evidence="2" id="KW-0732">Signal</keyword>
<dbReference type="InterPro" id="IPR056696">
    <property type="entry name" value="DUF7794"/>
</dbReference>
<dbReference type="EMBL" id="EF677615">
    <property type="protein sequence ID" value="ABR17427.1"/>
    <property type="molecule type" value="mRNA"/>
</dbReference>
<feature type="domain" description="DUF7794" evidence="3">
    <location>
        <begin position="32"/>
        <end position="300"/>
    </location>
</feature>
<keyword evidence="1" id="KW-1133">Transmembrane helix</keyword>
<evidence type="ECO:0000259" key="3">
    <source>
        <dbReference type="Pfam" id="PF25070"/>
    </source>
</evidence>
<evidence type="ECO:0000313" key="4">
    <source>
        <dbReference type="EMBL" id="ABR17427.1"/>
    </source>
</evidence>
<dbReference type="PANTHER" id="PTHR37735:SF1">
    <property type="entry name" value="OS08G0567000 PROTEIN"/>
    <property type="match status" value="1"/>
</dbReference>
<evidence type="ECO:0000256" key="1">
    <source>
        <dbReference type="SAM" id="Phobius"/>
    </source>
</evidence>
<accession>B8LP47</accession>
<evidence type="ECO:0000256" key="2">
    <source>
        <dbReference type="SAM" id="SignalP"/>
    </source>
</evidence>
<feature type="transmembrane region" description="Helical" evidence="1">
    <location>
        <begin position="344"/>
        <end position="365"/>
    </location>
</feature>